<dbReference type="PANTHER" id="PTHR13056:SF0">
    <property type="entry name" value="VACUOLAR FUSION PROTEIN CCZ1 HOMOLOG-RELATED"/>
    <property type="match status" value="1"/>
</dbReference>
<feature type="domain" description="CCZ1/INTU/HSP4 first Longin" evidence="3">
    <location>
        <begin position="17"/>
        <end position="107"/>
    </location>
</feature>
<feature type="region of interest" description="Disordered" evidence="2">
    <location>
        <begin position="423"/>
        <end position="469"/>
    </location>
</feature>
<sequence length="526" mass="57983">MSLAAEHLSGKIIPAQLNFLAIYNPSLGTTDDTVADQIVYYYSAKSPERSRRRHSSRSRIEESNAQLREIGLAQGMVEFGKSFSDGRSVDTIETEKSRIVLHELESGCCYLYGGIKIAACGELGVGVGEEERGSGEREVLEGFVGRVDGLVDIIVSRFGVADEEKVAQTEIKKKDAAQHPTNPWLGSGNDPAAEDGAIFLGTGALSRKSLRDVSHWMEDLYRWGPYAYGVVDNPTSIRRAKMRAQSRKECTKEDEMATIPPRPIVDVEQSHDKSKRKLLRPQLHRGASSHNDTDSESSKSVFVHYLKLGYGTHWSFGGTTSKGGGLPESAGSQTETQTDRSLGKAIDSTLNQRTRKASPAGQLTISDASPSKSDSFGHYLIGLLGAIEDEHDDKEEATEDCPIDSSEEENSRLVLRTLTLESEREEDARTKGEISIDLGNTDNENMSSKHTSSEHTATSNTSFETQDRNKAKKITCRRLCSQAIHFRSLVRIKSRRSRFPRPLPFLALSTWTSDKAPAQLNNLSTI</sequence>
<evidence type="ECO:0000313" key="4">
    <source>
        <dbReference type="EMBL" id="TVY38488.1"/>
    </source>
</evidence>
<feature type="compositionally biased region" description="Basic residues" evidence="2">
    <location>
        <begin position="273"/>
        <end position="283"/>
    </location>
</feature>
<comment type="caution">
    <text evidence="4">The sequence shown here is derived from an EMBL/GenBank/DDBJ whole genome shotgun (WGS) entry which is preliminary data.</text>
</comment>
<evidence type="ECO:0000256" key="2">
    <source>
        <dbReference type="SAM" id="MobiDB-lite"/>
    </source>
</evidence>
<dbReference type="EMBL" id="QGMJ01000281">
    <property type="protein sequence ID" value="TVY38488.1"/>
    <property type="molecule type" value="Genomic_DNA"/>
</dbReference>
<comment type="similarity">
    <text evidence="1">Belongs to the CCZ1 family.</text>
</comment>
<dbReference type="Proteomes" id="UP000462212">
    <property type="component" value="Unassembled WGS sequence"/>
</dbReference>
<dbReference type="OrthoDB" id="240546at2759"/>
<dbReference type="GO" id="GO:0035658">
    <property type="term" value="C:Mon1-Ccz1 complex"/>
    <property type="evidence" value="ECO:0007669"/>
    <property type="project" value="InterPro"/>
</dbReference>
<name>A0A8H8RMV9_9HELO</name>
<evidence type="ECO:0000256" key="1">
    <source>
        <dbReference type="ARBA" id="ARBA00005352"/>
    </source>
</evidence>
<gene>
    <name evidence="4" type="ORF">LSUB1_G002313</name>
</gene>
<dbReference type="AlphaFoldDB" id="A0A8H8RMV9"/>
<feature type="compositionally biased region" description="Polar residues" evidence="2">
    <location>
        <begin position="361"/>
        <end position="371"/>
    </location>
</feature>
<feature type="compositionally biased region" description="Polar residues" evidence="2">
    <location>
        <begin position="438"/>
        <end position="464"/>
    </location>
</feature>
<feature type="region of interest" description="Disordered" evidence="2">
    <location>
        <begin position="244"/>
        <end position="296"/>
    </location>
</feature>
<keyword evidence="5" id="KW-1185">Reference proteome</keyword>
<dbReference type="InterPro" id="IPR043987">
    <property type="entry name" value="CCZ1/INTU/HSP4_longin_1"/>
</dbReference>
<evidence type="ECO:0000313" key="5">
    <source>
        <dbReference type="Proteomes" id="UP000462212"/>
    </source>
</evidence>
<dbReference type="GO" id="GO:0016192">
    <property type="term" value="P:vesicle-mediated transport"/>
    <property type="evidence" value="ECO:0007669"/>
    <property type="project" value="InterPro"/>
</dbReference>
<protein>
    <recommendedName>
        <fullName evidence="3">CCZ1/INTU/HSP4 first Longin domain-containing protein</fullName>
    </recommendedName>
</protein>
<organism evidence="4 5">
    <name type="scientific">Lachnellula subtilissima</name>
    <dbReference type="NCBI Taxonomy" id="602034"/>
    <lineage>
        <taxon>Eukaryota</taxon>
        <taxon>Fungi</taxon>
        <taxon>Dikarya</taxon>
        <taxon>Ascomycota</taxon>
        <taxon>Pezizomycotina</taxon>
        <taxon>Leotiomycetes</taxon>
        <taxon>Helotiales</taxon>
        <taxon>Lachnaceae</taxon>
        <taxon>Lachnellula</taxon>
    </lineage>
</organism>
<accession>A0A8H8RMV9</accession>
<feature type="region of interest" description="Disordered" evidence="2">
    <location>
        <begin position="390"/>
        <end position="410"/>
    </location>
</feature>
<evidence type="ECO:0000259" key="3">
    <source>
        <dbReference type="Pfam" id="PF19031"/>
    </source>
</evidence>
<dbReference type="Pfam" id="PF19031">
    <property type="entry name" value="Intu_longin_1"/>
    <property type="match status" value="1"/>
</dbReference>
<dbReference type="PANTHER" id="PTHR13056">
    <property type="entry name" value="VACUOLAR FUSION PROTEIN CCZ1 HOMOLOG-RELATED"/>
    <property type="match status" value="1"/>
</dbReference>
<proteinExistence type="inferred from homology"/>
<feature type="region of interest" description="Disordered" evidence="2">
    <location>
        <begin position="321"/>
        <end position="371"/>
    </location>
</feature>
<dbReference type="InterPro" id="IPR013176">
    <property type="entry name" value="Ccz1"/>
</dbReference>
<feature type="compositionally biased region" description="Basic and acidic residues" evidence="2">
    <location>
        <begin position="246"/>
        <end position="255"/>
    </location>
</feature>
<feature type="compositionally biased region" description="Acidic residues" evidence="2">
    <location>
        <begin position="390"/>
        <end position="408"/>
    </location>
</feature>
<reference evidence="4 5" key="1">
    <citation type="submission" date="2018-05" db="EMBL/GenBank/DDBJ databases">
        <title>Genome sequencing and assembly of the regulated plant pathogen Lachnellula willkommii and related sister species for the development of diagnostic species identification markers.</title>
        <authorList>
            <person name="Giroux E."/>
            <person name="Bilodeau G."/>
        </authorList>
    </citation>
    <scope>NUCLEOTIDE SEQUENCE [LARGE SCALE GENOMIC DNA]</scope>
    <source>
        <strain evidence="4 5">CBS 197.66</strain>
    </source>
</reference>